<dbReference type="Proteomes" id="UP000279833">
    <property type="component" value="Unassembled WGS sequence"/>
</dbReference>
<dbReference type="WBParaSite" id="SCUD_0001592301-mRNA-1">
    <property type="protein sequence ID" value="SCUD_0001592301-mRNA-1"/>
    <property type="gene ID" value="SCUD_0001592301"/>
</dbReference>
<organism evidence="3">
    <name type="scientific">Schistosoma curassoni</name>
    <dbReference type="NCBI Taxonomy" id="6186"/>
    <lineage>
        <taxon>Eukaryota</taxon>
        <taxon>Metazoa</taxon>
        <taxon>Spiralia</taxon>
        <taxon>Lophotrochozoa</taxon>
        <taxon>Platyhelminthes</taxon>
        <taxon>Trematoda</taxon>
        <taxon>Digenea</taxon>
        <taxon>Strigeidida</taxon>
        <taxon>Schistosomatoidea</taxon>
        <taxon>Schistosomatidae</taxon>
        <taxon>Schistosoma</taxon>
    </lineage>
</organism>
<sequence>MLLYSGHEEENAPHKQRVKLMTPKTTRSALMRWKSHAPRIIKSSLKRKKQGITINSILCFAPTTYTQQSRP</sequence>
<evidence type="ECO:0000313" key="3">
    <source>
        <dbReference type="WBParaSite" id="SCUD_0001592301-mRNA-1"/>
    </source>
</evidence>
<evidence type="ECO:0000313" key="2">
    <source>
        <dbReference type="Proteomes" id="UP000279833"/>
    </source>
</evidence>
<evidence type="ECO:0000313" key="1">
    <source>
        <dbReference type="EMBL" id="VDP60459.1"/>
    </source>
</evidence>
<proteinExistence type="predicted"/>
<protein>
    <submittedName>
        <fullName evidence="3">Ovule protein</fullName>
    </submittedName>
</protein>
<keyword evidence="2" id="KW-1185">Reference proteome</keyword>
<accession>A0A183KLK6</accession>
<dbReference type="AlphaFoldDB" id="A0A183KLK6"/>
<gene>
    <name evidence="1" type="ORF">SCUD_LOCUS15920</name>
</gene>
<dbReference type="EMBL" id="UZAK01038132">
    <property type="protein sequence ID" value="VDP60459.1"/>
    <property type="molecule type" value="Genomic_DNA"/>
</dbReference>
<name>A0A183KLK6_9TREM</name>
<reference evidence="3" key="1">
    <citation type="submission" date="2016-06" db="UniProtKB">
        <authorList>
            <consortium name="WormBaseParasite"/>
        </authorList>
    </citation>
    <scope>IDENTIFICATION</scope>
</reference>
<reference evidence="1 2" key="2">
    <citation type="submission" date="2018-11" db="EMBL/GenBank/DDBJ databases">
        <authorList>
            <consortium name="Pathogen Informatics"/>
        </authorList>
    </citation>
    <scope>NUCLEOTIDE SEQUENCE [LARGE SCALE GENOMIC DNA]</scope>
    <source>
        <strain evidence="1">Dakar</strain>
        <strain evidence="2">Dakar, Senegal</strain>
    </source>
</reference>